<reference evidence="1" key="1">
    <citation type="submission" date="2016-01" db="EMBL/GenBank/DDBJ databases">
        <authorList>
            <person name="Peeters C."/>
        </authorList>
    </citation>
    <scope>NUCLEOTIDE SEQUENCE [LARGE SCALE GENOMIC DNA]</scope>
    <source>
        <strain evidence="1">LMG 22937</strain>
    </source>
</reference>
<proteinExistence type="predicted"/>
<organism evidence="1 2">
    <name type="scientific">Caballeronia terrestris</name>
    <dbReference type="NCBI Taxonomy" id="1226301"/>
    <lineage>
        <taxon>Bacteria</taxon>
        <taxon>Pseudomonadati</taxon>
        <taxon>Pseudomonadota</taxon>
        <taxon>Betaproteobacteria</taxon>
        <taxon>Burkholderiales</taxon>
        <taxon>Burkholderiaceae</taxon>
        <taxon>Caballeronia</taxon>
    </lineage>
</organism>
<comment type="caution">
    <text evidence="1">The sequence shown here is derived from an EMBL/GenBank/DDBJ whole genome shotgun (WGS) entry which is preliminary data.</text>
</comment>
<dbReference type="EMBL" id="FCOL02000053">
    <property type="protein sequence ID" value="SAL80045.1"/>
    <property type="molecule type" value="Genomic_DNA"/>
</dbReference>
<name>A0A158KG98_9BURK</name>
<gene>
    <name evidence="1" type="ORF">AWB67_05555</name>
</gene>
<protein>
    <submittedName>
        <fullName evidence="1">Uncharacterized protein</fullName>
    </submittedName>
</protein>
<dbReference type="Proteomes" id="UP000054925">
    <property type="component" value="Unassembled WGS sequence"/>
</dbReference>
<keyword evidence="2" id="KW-1185">Reference proteome</keyword>
<sequence length="66" mass="6796">MESPSPLIKGGAGVPLTLEPQTVASRSTKIRPATTYSSLLAGPMALLAGDVMDRPDVQAVAILGYN</sequence>
<evidence type="ECO:0000313" key="1">
    <source>
        <dbReference type="EMBL" id="SAL80045.1"/>
    </source>
</evidence>
<dbReference type="AlphaFoldDB" id="A0A158KG98"/>
<evidence type="ECO:0000313" key="2">
    <source>
        <dbReference type="Proteomes" id="UP000054925"/>
    </source>
</evidence>
<accession>A0A158KG98</accession>